<keyword evidence="1" id="KW-0378">Hydrolase</keyword>
<sequence>MNQEKARLAGEIKARVNELESQLVAIRRDIHAHPELGFDTLRTAQVVTDYLRAQGLDPQTGVGRSGVVVDIVGAEPGKTLLLRADMDALPIHEQTGLPFASRYPGRMHACGHDIHTATMLGVATLLPHYRQQLKGRVRLIFQPAEETPESGAAAMIADGAADGVDWAITLHNKPELTAGEIALTRGASTASSDEFDVTVQGVSTHAARPHMGTDPIIATVHLISQLQSIISRERDPAHSAVLTIGHIEGGTTHNIIPDSCLFQGTIRTKSPKVRAAMEASFKRMCEGVALAQNVRVEVNFQRGVPPLMNDDRLIDALEEILSHQFGKAIIAQPSASFGAEDFSLFTERVPGCQIHIGSATPGRDDHLHNSDYQPDERSIAAGTQALTRLAIDLLSE</sequence>
<dbReference type="Proteomes" id="UP000316142">
    <property type="component" value="Unassembled WGS sequence"/>
</dbReference>
<feature type="domain" description="Peptidase M20 dimerisation" evidence="3">
    <location>
        <begin position="194"/>
        <end position="286"/>
    </location>
</feature>
<dbReference type="Gene3D" id="3.40.630.10">
    <property type="entry name" value="Zn peptidases"/>
    <property type="match status" value="1"/>
</dbReference>
<dbReference type="RefSeq" id="WP_140923596.1">
    <property type="nucleotide sequence ID" value="NZ_VHIZ01000037.1"/>
</dbReference>
<evidence type="ECO:0000256" key="1">
    <source>
        <dbReference type="ARBA" id="ARBA00022801"/>
    </source>
</evidence>
<dbReference type="InterPro" id="IPR036264">
    <property type="entry name" value="Bact_exopeptidase_dim_dom"/>
</dbReference>
<dbReference type="NCBIfam" id="TIGR01891">
    <property type="entry name" value="amidohydrolases"/>
    <property type="match status" value="1"/>
</dbReference>
<evidence type="ECO:0000313" key="4">
    <source>
        <dbReference type="EMBL" id="TPV29011.1"/>
    </source>
</evidence>
<gene>
    <name evidence="4" type="ORF">FJW00_08685</name>
</gene>
<dbReference type="InterPro" id="IPR017439">
    <property type="entry name" value="Amidohydrolase"/>
</dbReference>
<dbReference type="PIRSF" id="PIRSF005962">
    <property type="entry name" value="Pept_M20D_amidohydro"/>
    <property type="match status" value="1"/>
</dbReference>
<dbReference type="InterPro" id="IPR002933">
    <property type="entry name" value="Peptidase_M20"/>
</dbReference>
<dbReference type="Gene3D" id="3.30.70.360">
    <property type="match status" value="1"/>
</dbReference>
<comment type="caution">
    <text evidence="4">The sequence shown here is derived from an EMBL/GenBank/DDBJ whole genome shotgun (WGS) entry which is preliminary data.</text>
</comment>
<dbReference type="Pfam" id="PF07687">
    <property type="entry name" value="M20_dimer"/>
    <property type="match status" value="1"/>
</dbReference>
<dbReference type="SUPFAM" id="SSF53187">
    <property type="entry name" value="Zn-dependent exopeptidases"/>
    <property type="match status" value="1"/>
</dbReference>
<reference evidence="4 5" key="1">
    <citation type="submission" date="2019-06" db="EMBL/GenBank/DDBJ databases">
        <title>Taxogenomics and systematics of the genus Pantoea.</title>
        <authorList>
            <person name="Tambong J.T."/>
        </authorList>
    </citation>
    <scope>NUCLEOTIDE SEQUENCE [LARGE SCALE GENOMIC DNA]</scope>
    <source>
        <strain evidence="4 5">LMG 2558</strain>
    </source>
</reference>
<dbReference type="CDD" id="cd03886">
    <property type="entry name" value="M20_Acy1"/>
    <property type="match status" value="1"/>
</dbReference>
<accession>A0ABY2Z8X9</accession>
<dbReference type="EMBL" id="VHIZ01000037">
    <property type="protein sequence ID" value="TPV29011.1"/>
    <property type="molecule type" value="Genomic_DNA"/>
</dbReference>
<proteinExistence type="predicted"/>
<name>A0ABY2Z8X9_9GAMM</name>
<dbReference type="PANTHER" id="PTHR11014">
    <property type="entry name" value="PEPTIDASE M20 FAMILY MEMBER"/>
    <property type="match status" value="1"/>
</dbReference>
<dbReference type="Pfam" id="PF01546">
    <property type="entry name" value="Peptidase_M20"/>
    <property type="match status" value="1"/>
</dbReference>
<evidence type="ECO:0000256" key="2">
    <source>
        <dbReference type="SAM" id="Coils"/>
    </source>
</evidence>
<feature type="coiled-coil region" evidence="2">
    <location>
        <begin position="2"/>
        <end position="29"/>
    </location>
</feature>
<organism evidence="4 5">
    <name type="scientific">Pantoea anthophila</name>
    <dbReference type="NCBI Taxonomy" id="470931"/>
    <lineage>
        <taxon>Bacteria</taxon>
        <taxon>Pseudomonadati</taxon>
        <taxon>Pseudomonadota</taxon>
        <taxon>Gammaproteobacteria</taxon>
        <taxon>Enterobacterales</taxon>
        <taxon>Erwiniaceae</taxon>
        <taxon>Pantoea</taxon>
    </lineage>
</organism>
<keyword evidence="5" id="KW-1185">Reference proteome</keyword>
<dbReference type="PANTHER" id="PTHR11014:SF63">
    <property type="entry name" value="METALLOPEPTIDASE, PUTATIVE (AFU_ORTHOLOGUE AFUA_6G09600)-RELATED"/>
    <property type="match status" value="1"/>
</dbReference>
<keyword evidence="2" id="KW-0175">Coiled coil</keyword>
<evidence type="ECO:0000259" key="3">
    <source>
        <dbReference type="Pfam" id="PF07687"/>
    </source>
</evidence>
<dbReference type="SUPFAM" id="SSF55031">
    <property type="entry name" value="Bacterial exopeptidase dimerisation domain"/>
    <property type="match status" value="1"/>
</dbReference>
<dbReference type="InterPro" id="IPR011650">
    <property type="entry name" value="Peptidase_M20_dimer"/>
</dbReference>
<protein>
    <submittedName>
        <fullName evidence="4">Amidohydrolase</fullName>
    </submittedName>
</protein>
<evidence type="ECO:0000313" key="5">
    <source>
        <dbReference type="Proteomes" id="UP000316142"/>
    </source>
</evidence>